<comment type="subcellular location">
    <subcellularLocation>
        <location evidence="1">Membrane</location>
        <topology evidence="1">Single-pass membrane protein</topology>
    </subcellularLocation>
</comment>
<dbReference type="GO" id="GO:0055085">
    <property type="term" value="P:transmembrane transport"/>
    <property type="evidence" value="ECO:0007669"/>
    <property type="project" value="InterPro"/>
</dbReference>
<evidence type="ECO:0000256" key="1">
    <source>
        <dbReference type="ARBA" id="ARBA00004167"/>
    </source>
</evidence>
<dbReference type="KEGG" id="izh:FEM41_22075"/>
<name>A0A4P8YMS1_9ENTR</name>
<dbReference type="RefSeq" id="WP_138098486.1">
    <property type="nucleotide sequence ID" value="NZ_CP040428.1"/>
</dbReference>
<dbReference type="PANTHER" id="PTHR30386:SF28">
    <property type="entry name" value="EXPORTED PROTEIN"/>
    <property type="match status" value="1"/>
</dbReference>
<evidence type="ECO:0000313" key="9">
    <source>
        <dbReference type="Proteomes" id="UP000302163"/>
    </source>
</evidence>
<evidence type="ECO:0000256" key="4">
    <source>
        <dbReference type="ARBA" id="ARBA00022692"/>
    </source>
</evidence>
<dbReference type="InterPro" id="IPR050739">
    <property type="entry name" value="MFP"/>
</dbReference>
<dbReference type="PROSITE" id="PS00543">
    <property type="entry name" value="HLYD_FAMILY"/>
    <property type="match status" value="1"/>
</dbReference>
<evidence type="ECO:0000256" key="7">
    <source>
        <dbReference type="SAM" id="Phobius"/>
    </source>
</evidence>
<dbReference type="PANTHER" id="PTHR30386">
    <property type="entry name" value="MEMBRANE FUSION SUBUNIT OF EMRAB-TOLC MULTIDRUG EFFLUX PUMP"/>
    <property type="match status" value="1"/>
</dbReference>
<dbReference type="InterPro" id="IPR006144">
    <property type="entry name" value="Secretion_HlyD_CS"/>
</dbReference>
<dbReference type="PRINTS" id="PR01490">
    <property type="entry name" value="RTXTOXIND"/>
</dbReference>
<evidence type="ECO:0000313" key="8">
    <source>
        <dbReference type="EMBL" id="QCT22140.1"/>
    </source>
</evidence>
<gene>
    <name evidence="8" type="ORF">FEM41_22075</name>
</gene>
<sequence>MNGRRLFRQEALENKKAKWAGKALLTSGYPAWLVSSCCAIFFLTLIFTVIFGSYTRRINVNGEVITQPRAINIYSPAQGIVSAVLANTGETLKKGTPLFQLDISREGRSGNLATNTTQAIDKQILEIKDILKRVEKNKAISLQALKEQLMQSEAANQQSKALLASSGRGMADMRNSMQSYEEYQRKGLITKDQYNNQRYLFYQQQNSWLSLNNQIIQEEISASRLRSELQTNAADFDNQISQYLYQLSELNRQRMEADAGGMLIVNASSNGRLESLGVTEGQMVSPGDSLAQLTPTDINAYRLVLWVPNSSLPYIKPGDTLNIRYEAFPFQKFGQFSGTIMSISSVPASPKELATYSSAPMNPNGSLAGSFYKVVVKLKQQQIIQDNQKMMLSSGLKAQVTLFLEKRPLWKWMLSPFYDMKKSIMGAVNG</sequence>
<dbReference type="Proteomes" id="UP000302163">
    <property type="component" value="Chromosome"/>
</dbReference>
<reference evidence="8 9" key="1">
    <citation type="submission" date="2019-05" db="EMBL/GenBank/DDBJ databases">
        <title>Complete genome sequence of Izhakiella calystegiae KSNA2, an endophyte isolated from beach morning glory (Calystegia soldanella).</title>
        <authorList>
            <person name="Jiang L."/>
            <person name="Jeong J.C."/>
            <person name="Kim C.Y."/>
            <person name="Kim D.H."/>
            <person name="Kim S.W."/>
            <person name="Lee j."/>
        </authorList>
    </citation>
    <scope>NUCLEOTIDE SEQUENCE [LARGE SCALE GENOMIC DNA]</scope>
    <source>
        <strain evidence="8 9">KSNA2</strain>
    </source>
</reference>
<protein>
    <submittedName>
        <fullName evidence="8">HlyD family secretion protein</fullName>
    </submittedName>
</protein>
<accession>A0A4P8YMS1</accession>
<keyword evidence="9" id="KW-1185">Reference proteome</keyword>
<feature type="transmembrane region" description="Helical" evidence="7">
    <location>
        <begin position="29"/>
        <end position="51"/>
    </location>
</feature>
<evidence type="ECO:0000256" key="5">
    <source>
        <dbReference type="ARBA" id="ARBA00022989"/>
    </source>
</evidence>
<keyword evidence="4 7" id="KW-0812">Transmembrane</keyword>
<dbReference type="GO" id="GO:0009306">
    <property type="term" value="P:protein secretion"/>
    <property type="evidence" value="ECO:0007669"/>
    <property type="project" value="InterPro"/>
</dbReference>
<keyword evidence="6 7" id="KW-0472">Membrane</keyword>
<dbReference type="EMBL" id="CP040428">
    <property type="protein sequence ID" value="QCT22140.1"/>
    <property type="molecule type" value="Genomic_DNA"/>
</dbReference>
<evidence type="ECO:0000256" key="6">
    <source>
        <dbReference type="ARBA" id="ARBA00023136"/>
    </source>
</evidence>
<dbReference type="Gene3D" id="2.40.30.170">
    <property type="match status" value="1"/>
</dbReference>
<proteinExistence type="inferred from homology"/>
<dbReference type="GO" id="GO:0016020">
    <property type="term" value="C:membrane"/>
    <property type="evidence" value="ECO:0007669"/>
    <property type="project" value="UniProtKB-SubCell"/>
</dbReference>
<evidence type="ECO:0000256" key="2">
    <source>
        <dbReference type="ARBA" id="ARBA00009477"/>
    </source>
</evidence>
<organism evidence="8 9">
    <name type="scientific">Jejubacter calystegiae</name>
    <dbReference type="NCBI Taxonomy" id="2579935"/>
    <lineage>
        <taxon>Bacteria</taxon>
        <taxon>Pseudomonadati</taxon>
        <taxon>Pseudomonadota</taxon>
        <taxon>Gammaproteobacteria</taxon>
        <taxon>Enterobacterales</taxon>
        <taxon>Enterobacteriaceae</taxon>
        <taxon>Jejubacter</taxon>
    </lineage>
</organism>
<keyword evidence="5 7" id="KW-1133">Transmembrane helix</keyword>
<evidence type="ECO:0000256" key="3">
    <source>
        <dbReference type="ARBA" id="ARBA00022448"/>
    </source>
</evidence>
<comment type="similarity">
    <text evidence="2">Belongs to the membrane fusion protein (MFP) (TC 8.A.1) family.</text>
</comment>
<dbReference type="OrthoDB" id="9775513at2"/>
<keyword evidence="3" id="KW-0813">Transport</keyword>
<dbReference type="AlphaFoldDB" id="A0A4P8YMS1"/>